<feature type="region of interest" description="Disordered" evidence="1">
    <location>
        <begin position="1"/>
        <end position="36"/>
    </location>
</feature>
<accession>A0A0N0NMP8</accession>
<sequence>MARNRSGLDAASPNAHRKTSATKTTEPIRLTAPSTNLPTPVLLADSTTYTTHVRVFIQSTGDDSGSECELTGWISFPGTGLILNYNVDLPIITNFSAENNGLGRLIAEYTGQQAGSPAPFQAFCDEDDVGGLDHIMGVVMDWTRPENKGFADGGVWEWRGWRNSEDNRYIANLWWQVSPGWV</sequence>
<dbReference type="VEuPathDB" id="FungiDB:AB675_7560"/>
<protein>
    <submittedName>
        <fullName evidence="2">Uncharacterized protein</fullName>
    </submittedName>
</protein>
<evidence type="ECO:0000313" key="3">
    <source>
        <dbReference type="Proteomes" id="UP000038010"/>
    </source>
</evidence>
<dbReference type="Proteomes" id="UP000038010">
    <property type="component" value="Unassembled WGS sequence"/>
</dbReference>
<dbReference type="AlphaFoldDB" id="A0A0N0NMP8"/>
<dbReference type="OrthoDB" id="5415471at2759"/>
<comment type="caution">
    <text evidence="2">The sequence shown here is derived from an EMBL/GenBank/DDBJ whole genome shotgun (WGS) entry which is preliminary data.</text>
</comment>
<dbReference type="GeneID" id="28739819"/>
<keyword evidence="3" id="KW-1185">Reference proteome</keyword>
<gene>
    <name evidence="2" type="ORF">AB675_7560</name>
</gene>
<organism evidence="2 3">
    <name type="scientific">Cyphellophora attinorum</name>
    <dbReference type="NCBI Taxonomy" id="1664694"/>
    <lineage>
        <taxon>Eukaryota</taxon>
        <taxon>Fungi</taxon>
        <taxon>Dikarya</taxon>
        <taxon>Ascomycota</taxon>
        <taxon>Pezizomycotina</taxon>
        <taxon>Eurotiomycetes</taxon>
        <taxon>Chaetothyriomycetidae</taxon>
        <taxon>Chaetothyriales</taxon>
        <taxon>Cyphellophoraceae</taxon>
        <taxon>Cyphellophora</taxon>
    </lineage>
</organism>
<proteinExistence type="predicted"/>
<name>A0A0N0NMP8_9EURO</name>
<dbReference type="RefSeq" id="XP_018000422.1">
    <property type="nucleotide sequence ID" value="XM_018147939.1"/>
</dbReference>
<evidence type="ECO:0000313" key="2">
    <source>
        <dbReference type="EMBL" id="KPI40459.1"/>
    </source>
</evidence>
<evidence type="ECO:0000256" key="1">
    <source>
        <dbReference type="SAM" id="MobiDB-lite"/>
    </source>
</evidence>
<dbReference type="EMBL" id="LFJN01000012">
    <property type="protein sequence ID" value="KPI40459.1"/>
    <property type="molecule type" value="Genomic_DNA"/>
</dbReference>
<reference evidence="2 3" key="1">
    <citation type="submission" date="2015-06" db="EMBL/GenBank/DDBJ databases">
        <title>Draft genome of the ant-associated black yeast Phialophora attae CBS 131958.</title>
        <authorList>
            <person name="Moreno L.F."/>
            <person name="Stielow B.J."/>
            <person name="de Hoog S."/>
            <person name="Vicente V.A."/>
            <person name="Weiss V.A."/>
            <person name="de Vries M."/>
            <person name="Cruz L.M."/>
            <person name="Souza E.M."/>
        </authorList>
    </citation>
    <scope>NUCLEOTIDE SEQUENCE [LARGE SCALE GENOMIC DNA]</scope>
    <source>
        <strain evidence="2 3">CBS 131958</strain>
    </source>
</reference>